<protein>
    <submittedName>
        <fullName evidence="8">UDP-galactose transporter</fullName>
    </submittedName>
</protein>
<dbReference type="Proteomes" id="UP001472866">
    <property type="component" value="Chromosome 04"/>
</dbReference>
<dbReference type="GO" id="GO:0016020">
    <property type="term" value="C:membrane"/>
    <property type="evidence" value="ECO:0007669"/>
    <property type="project" value="UniProtKB-SubCell"/>
</dbReference>
<dbReference type="InterPro" id="IPR004853">
    <property type="entry name" value="Sugar_P_trans_dom"/>
</dbReference>
<dbReference type="InterPro" id="IPR050186">
    <property type="entry name" value="TPT_transporter"/>
</dbReference>
<dbReference type="EMBL" id="CP151504">
    <property type="protein sequence ID" value="WZN61627.1"/>
    <property type="molecule type" value="Genomic_DNA"/>
</dbReference>
<evidence type="ECO:0000256" key="5">
    <source>
        <dbReference type="SAM" id="MobiDB-lite"/>
    </source>
</evidence>
<feature type="compositionally biased region" description="Basic residues" evidence="5">
    <location>
        <begin position="1"/>
        <end position="10"/>
    </location>
</feature>
<evidence type="ECO:0000313" key="8">
    <source>
        <dbReference type="EMBL" id="WZN61627.1"/>
    </source>
</evidence>
<feature type="region of interest" description="Disordered" evidence="5">
    <location>
        <begin position="1"/>
        <end position="27"/>
    </location>
</feature>
<evidence type="ECO:0000256" key="1">
    <source>
        <dbReference type="ARBA" id="ARBA00004141"/>
    </source>
</evidence>
<dbReference type="PANTHER" id="PTHR11132">
    <property type="entry name" value="SOLUTE CARRIER FAMILY 35"/>
    <property type="match status" value="1"/>
</dbReference>
<feature type="transmembrane region" description="Helical" evidence="6">
    <location>
        <begin position="248"/>
        <end position="270"/>
    </location>
</feature>
<dbReference type="InterPro" id="IPR037185">
    <property type="entry name" value="EmrE-like"/>
</dbReference>
<evidence type="ECO:0000313" key="9">
    <source>
        <dbReference type="Proteomes" id="UP001472866"/>
    </source>
</evidence>
<keyword evidence="2 6" id="KW-0812">Transmembrane</keyword>
<feature type="transmembrane region" description="Helical" evidence="6">
    <location>
        <begin position="183"/>
        <end position="205"/>
    </location>
</feature>
<evidence type="ECO:0000256" key="4">
    <source>
        <dbReference type="ARBA" id="ARBA00023136"/>
    </source>
</evidence>
<comment type="subcellular location">
    <subcellularLocation>
        <location evidence="1">Membrane</location>
        <topology evidence="1">Multi-pass membrane protein</topology>
    </subcellularLocation>
</comment>
<dbReference type="Pfam" id="PF03151">
    <property type="entry name" value="TPT"/>
    <property type="match status" value="1"/>
</dbReference>
<evidence type="ECO:0000256" key="3">
    <source>
        <dbReference type="ARBA" id="ARBA00022989"/>
    </source>
</evidence>
<reference evidence="8 9" key="1">
    <citation type="submission" date="2024-03" db="EMBL/GenBank/DDBJ databases">
        <title>Complete genome sequence of the green alga Chloropicon roscoffensis RCC1871.</title>
        <authorList>
            <person name="Lemieux C."/>
            <person name="Pombert J.-F."/>
            <person name="Otis C."/>
            <person name="Turmel M."/>
        </authorList>
    </citation>
    <scope>NUCLEOTIDE SEQUENCE [LARGE SCALE GENOMIC DNA]</scope>
    <source>
        <strain evidence="8 9">RCC1871</strain>
    </source>
</reference>
<keyword evidence="9" id="KW-1185">Reference proteome</keyword>
<feature type="transmembrane region" description="Helical" evidence="6">
    <location>
        <begin position="282"/>
        <end position="307"/>
    </location>
</feature>
<organism evidence="8 9">
    <name type="scientific">Chloropicon roscoffensis</name>
    <dbReference type="NCBI Taxonomy" id="1461544"/>
    <lineage>
        <taxon>Eukaryota</taxon>
        <taxon>Viridiplantae</taxon>
        <taxon>Chlorophyta</taxon>
        <taxon>Chloropicophyceae</taxon>
        <taxon>Chloropicales</taxon>
        <taxon>Chloropicaceae</taxon>
        <taxon>Chloropicon</taxon>
    </lineage>
</organism>
<feature type="transmembrane region" description="Helical" evidence="6">
    <location>
        <begin position="36"/>
        <end position="53"/>
    </location>
</feature>
<feature type="domain" description="Sugar phosphate transporter" evidence="7">
    <location>
        <begin position="47"/>
        <end position="325"/>
    </location>
</feature>
<evidence type="ECO:0000256" key="2">
    <source>
        <dbReference type="ARBA" id="ARBA00022692"/>
    </source>
</evidence>
<keyword evidence="4 6" id="KW-0472">Membrane</keyword>
<evidence type="ECO:0000259" key="7">
    <source>
        <dbReference type="Pfam" id="PF03151"/>
    </source>
</evidence>
<keyword evidence="3 6" id="KW-1133">Transmembrane helix</keyword>
<feature type="transmembrane region" description="Helical" evidence="6">
    <location>
        <begin position="159"/>
        <end position="177"/>
    </location>
</feature>
<dbReference type="AlphaFoldDB" id="A0AAX4P5H3"/>
<dbReference type="SUPFAM" id="SSF103481">
    <property type="entry name" value="Multidrug resistance efflux transporter EmrE"/>
    <property type="match status" value="1"/>
</dbReference>
<sequence>MMKYRSRKASHPNGDVSGPGTPGDDRGQLRKRNLENAFFWGLNVGSSVSIIMVNKQLMGSQGYNFSFATTLCAMHYFVTSIWTLVQARFLSADKAVSKGVGYRDLVIFTLIADLSIITLNTSLQVNAVPFYQIAKLGIIPCTCMVETMWLKKALTKEMVAALVIVMAGVSIVTVTELKFNTSAFGVLVAVASTFCSTMQQVLCGYYQRKNSLTGSELLRKVAPLQAASIAVMSPFLDKNVSGRWITSYEWSIPSAGCLLVSCLLAVLVNVSQFLCLGRFSAVSYQVVGHAKTILVLLIGWACFGGVLSSQQTMGMALAVAGMVMYGVAGARAKEQASSVLPVTNGKAGPVGKP</sequence>
<name>A0AAX4P5H3_9CHLO</name>
<feature type="transmembrane region" description="Helical" evidence="6">
    <location>
        <begin position="313"/>
        <end position="330"/>
    </location>
</feature>
<accession>A0AAX4P5H3</accession>
<evidence type="ECO:0000256" key="6">
    <source>
        <dbReference type="SAM" id="Phobius"/>
    </source>
</evidence>
<feature type="transmembrane region" description="Helical" evidence="6">
    <location>
        <begin position="65"/>
        <end position="85"/>
    </location>
</feature>
<gene>
    <name evidence="8" type="ORF">HKI87_04g31620</name>
</gene>
<feature type="transmembrane region" description="Helical" evidence="6">
    <location>
        <begin position="105"/>
        <end position="123"/>
    </location>
</feature>
<proteinExistence type="predicted"/>